<dbReference type="EMBL" id="CADCWM010000079">
    <property type="protein sequence ID" value="CAA9544026.1"/>
    <property type="molecule type" value="Genomic_DNA"/>
</dbReference>
<reference evidence="1" key="1">
    <citation type="submission" date="2020-02" db="EMBL/GenBank/DDBJ databases">
        <authorList>
            <person name="Meier V. D."/>
        </authorList>
    </citation>
    <scope>NUCLEOTIDE SEQUENCE</scope>
    <source>
        <strain evidence="1">AVDCRST_MAG88</strain>
    </source>
</reference>
<protein>
    <submittedName>
        <fullName evidence="1">Uncharacterized protein</fullName>
    </submittedName>
</protein>
<accession>A0A6J4UAE5</accession>
<gene>
    <name evidence="1" type="ORF">AVDCRST_MAG88-252</name>
</gene>
<dbReference type="AlphaFoldDB" id="A0A6J4UAE5"/>
<organism evidence="1">
    <name type="scientific">uncultured Thermomicrobiales bacterium</name>
    <dbReference type="NCBI Taxonomy" id="1645740"/>
    <lineage>
        <taxon>Bacteria</taxon>
        <taxon>Pseudomonadati</taxon>
        <taxon>Thermomicrobiota</taxon>
        <taxon>Thermomicrobia</taxon>
        <taxon>Thermomicrobiales</taxon>
        <taxon>environmental samples</taxon>
    </lineage>
</organism>
<proteinExistence type="predicted"/>
<sequence length="35" mass="3889">MGNYLMAAWVLDLALAAADPVPEPTRFVSEKQDRL</sequence>
<name>A0A6J4UAE5_9BACT</name>
<evidence type="ECO:0000313" key="1">
    <source>
        <dbReference type="EMBL" id="CAA9544026.1"/>
    </source>
</evidence>